<evidence type="ECO:0000256" key="1">
    <source>
        <dbReference type="ARBA" id="ARBA00005771"/>
    </source>
</evidence>
<keyword evidence="2" id="KW-0808">Transferase</keyword>
<evidence type="ECO:0000256" key="3">
    <source>
        <dbReference type="SAM" id="Coils"/>
    </source>
</evidence>
<dbReference type="PANTHER" id="PTHR11783">
    <property type="entry name" value="SULFOTRANSFERASE SULT"/>
    <property type="match status" value="1"/>
</dbReference>
<evidence type="ECO:0000313" key="5">
    <source>
        <dbReference type="EMBL" id="KAH9528936.1"/>
    </source>
</evidence>
<keyword evidence="6" id="KW-1185">Reference proteome</keyword>
<dbReference type="InterPro" id="IPR027417">
    <property type="entry name" value="P-loop_NTPase"/>
</dbReference>
<accession>A0A922IEG4</accession>
<comment type="similarity">
    <text evidence="1">Belongs to the sulfotransferase 1 family.</text>
</comment>
<keyword evidence="3" id="KW-0175">Coiled coil</keyword>
<dbReference type="AlphaFoldDB" id="A0A922IEG4"/>
<feature type="domain" description="Sulfotransferase" evidence="4">
    <location>
        <begin position="79"/>
        <end position="357"/>
    </location>
</feature>
<dbReference type="Proteomes" id="UP000790347">
    <property type="component" value="Unassembled WGS sequence"/>
</dbReference>
<gene>
    <name evidence="5" type="primary">SULT1B1_1</name>
    <name evidence="5" type="ORF">DERF_002844</name>
</gene>
<organism evidence="5 6">
    <name type="scientific">Dermatophagoides farinae</name>
    <name type="common">American house dust mite</name>
    <dbReference type="NCBI Taxonomy" id="6954"/>
    <lineage>
        <taxon>Eukaryota</taxon>
        <taxon>Metazoa</taxon>
        <taxon>Ecdysozoa</taxon>
        <taxon>Arthropoda</taxon>
        <taxon>Chelicerata</taxon>
        <taxon>Arachnida</taxon>
        <taxon>Acari</taxon>
        <taxon>Acariformes</taxon>
        <taxon>Sarcoptiformes</taxon>
        <taxon>Astigmata</taxon>
        <taxon>Psoroptidia</taxon>
        <taxon>Analgoidea</taxon>
        <taxon>Pyroglyphidae</taxon>
        <taxon>Dermatophagoidinae</taxon>
        <taxon>Dermatophagoides</taxon>
    </lineage>
</organism>
<feature type="coiled-coil region" evidence="3">
    <location>
        <begin position="104"/>
        <end position="131"/>
    </location>
</feature>
<reference evidence="5" key="1">
    <citation type="submission" date="2013-05" db="EMBL/GenBank/DDBJ databases">
        <authorList>
            <person name="Yim A.K.Y."/>
            <person name="Chan T.F."/>
            <person name="Ji K.M."/>
            <person name="Liu X.Y."/>
            <person name="Zhou J.W."/>
            <person name="Li R.Q."/>
            <person name="Yang K.Y."/>
            <person name="Li J."/>
            <person name="Li M."/>
            <person name="Law P.T.W."/>
            <person name="Wu Y.L."/>
            <person name="Cai Z.L."/>
            <person name="Qin H."/>
            <person name="Bao Y."/>
            <person name="Leung R.K.K."/>
            <person name="Ng P.K.S."/>
            <person name="Zou J."/>
            <person name="Zhong X.J."/>
            <person name="Ran P.X."/>
            <person name="Zhong N.S."/>
            <person name="Liu Z.G."/>
            <person name="Tsui S.K.W."/>
        </authorList>
    </citation>
    <scope>NUCLEOTIDE SEQUENCE</scope>
    <source>
        <strain evidence="5">Derf</strain>
        <tissue evidence="5">Whole organism</tissue>
    </source>
</reference>
<dbReference type="GO" id="GO:0008146">
    <property type="term" value="F:sulfotransferase activity"/>
    <property type="evidence" value="ECO:0007669"/>
    <property type="project" value="InterPro"/>
</dbReference>
<dbReference type="Pfam" id="PF00685">
    <property type="entry name" value="Sulfotransfer_1"/>
    <property type="match status" value="1"/>
</dbReference>
<reference evidence="5" key="2">
    <citation type="journal article" date="2022" name="Res Sq">
        <title>Comparative Genomics Reveals Insights into the Divergent Evolution of Astigmatic Mites and Household Pest Adaptations.</title>
        <authorList>
            <person name="Xiong Q."/>
            <person name="Wan A.T.-Y."/>
            <person name="Liu X.-Y."/>
            <person name="Fung C.S.-H."/>
            <person name="Xiao X."/>
            <person name="Malainual N."/>
            <person name="Hou J."/>
            <person name="Wang L."/>
            <person name="Wang M."/>
            <person name="Yang K."/>
            <person name="Cui Y."/>
            <person name="Leung E."/>
            <person name="Nong W."/>
            <person name="Shin S.-K."/>
            <person name="Au S."/>
            <person name="Jeong K.Y."/>
            <person name="Chew F.T."/>
            <person name="Hui J."/>
            <person name="Leung T.F."/>
            <person name="Tungtrongchitr A."/>
            <person name="Zhong N."/>
            <person name="Liu Z."/>
            <person name="Tsui S."/>
        </authorList>
    </citation>
    <scope>NUCLEOTIDE SEQUENCE</scope>
    <source>
        <strain evidence="5">Derf</strain>
        <tissue evidence="5">Whole organism</tissue>
    </source>
</reference>
<dbReference type="EMBL" id="ASGP02000001">
    <property type="protein sequence ID" value="KAH9528936.1"/>
    <property type="molecule type" value="Genomic_DNA"/>
</dbReference>
<dbReference type="Gene3D" id="3.40.50.300">
    <property type="entry name" value="P-loop containing nucleotide triphosphate hydrolases"/>
    <property type="match status" value="1"/>
</dbReference>
<dbReference type="InterPro" id="IPR000863">
    <property type="entry name" value="Sulfotransferase_dom"/>
</dbReference>
<evidence type="ECO:0000256" key="2">
    <source>
        <dbReference type="ARBA" id="ARBA00022679"/>
    </source>
</evidence>
<proteinExistence type="inferred from homology"/>
<comment type="caution">
    <text evidence="5">The sequence shown here is derived from an EMBL/GenBank/DDBJ whole genome shotgun (WGS) entry which is preliminary data.</text>
</comment>
<dbReference type="SUPFAM" id="SSF52540">
    <property type="entry name" value="P-loop containing nucleoside triphosphate hydrolases"/>
    <property type="match status" value="1"/>
</dbReference>
<evidence type="ECO:0000259" key="4">
    <source>
        <dbReference type="Pfam" id="PF00685"/>
    </source>
</evidence>
<name>A0A922IEG4_DERFA</name>
<sequence>MKSIRNSIKKLRASWAFRESIQSNVNEDNNDEDDDIETKRLRYQQMISNLVIYKGYEFPGDAVHKRVLENIEDFDVREDDIFLIAYPANGIHLLEDIVQALLQKHLEKKNIQQQETNNENHEETKEIVEENPVDQKDIKNHIDQQASQIPVARLEASNLYGHIRWLTSLRSPRIISTSLPYDLLPQQLHIPTAKLIYMGRNSKDHIVAYYYHHRLKGVQISLDDFIDLYLNGNLIYGNYFDHIVSYWQLSQLYPNNVLFICYEELKIITLTIVKLIVKFLNLNLDEKEIEMLIVDKQFIRNTSNTMNGNDDLQRQQEDSDRQHAHKVNKFHNVLGDWDNYLNIDQCRRVDEMIRMKFESQRLYLTDDAEMALNNVEKFGRILCNKPDNKPKSRLLSGIGVTNAMLTMTPTRKSKSTFQKKLILTKDEAQFIRKKDKVIIIENIDDESDSNQNDKQSNWFSRIFCFCCTDSNLLKRRSYNKL</sequence>
<protein>
    <submittedName>
        <fullName evidence="5">Sulfotransferase cytosolic 1B member 1-like</fullName>
    </submittedName>
</protein>
<evidence type="ECO:0000313" key="6">
    <source>
        <dbReference type="Proteomes" id="UP000790347"/>
    </source>
</evidence>